<dbReference type="PANTHER" id="PTHR35201:SF4">
    <property type="entry name" value="BETA-PINACENE SYNTHASE-RELATED"/>
    <property type="match status" value="1"/>
</dbReference>
<organism evidence="5 6">
    <name type="scientific">Truncatella angustata</name>
    <dbReference type="NCBI Taxonomy" id="152316"/>
    <lineage>
        <taxon>Eukaryota</taxon>
        <taxon>Fungi</taxon>
        <taxon>Dikarya</taxon>
        <taxon>Ascomycota</taxon>
        <taxon>Pezizomycotina</taxon>
        <taxon>Sordariomycetes</taxon>
        <taxon>Xylariomycetidae</taxon>
        <taxon>Amphisphaeriales</taxon>
        <taxon>Sporocadaceae</taxon>
        <taxon>Truncatella</taxon>
    </lineage>
</organism>
<dbReference type="PANTHER" id="PTHR35201">
    <property type="entry name" value="TERPENE SYNTHASE"/>
    <property type="match status" value="1"/>
</dbReference>
<dbReference type="Proteomes" id="UP000758603">
    <property type="component" value="Unassembled WGS sequence"/>
</dbReference>
<dbReference type="InterPro" id="IPR034686">
    <property type="entry name" value="Terpene_cyclase-like_2"/>
</dbReference>
<keyword evidence="6" id="KW-1185">Reference proteome</keyword>
<accession>A0A9P8UIX2</accession>
<gene>
    <name evidence="5" type="ORF">BKA67DRAFT_646982</name>
</gene>
<reference evidence="5" key="1">
    <citation type="journal article" date="2021" name="Nat. Commun.">
        <title>Genetic determinants of endophytism in the Arabidopsis root mycobiome.</title>
        <authorList>
            <person name="Mesny F."/>
            <person name="Miyauchi S."/>
            <person name="Thiergart T."/>
            <person name="Pickel B."/>
            <person name="Atanasova L."/>
            <person name="Karlsson M."/>
            <person name="Huettel B."/>
            <person name="Barry K.W."/>
            <person name="Haridas S."/>
            <person name="Chen C."/>
            <person name="Bauer D."/>
            <person name="Andreopoulos W."/>
            <person name="Pangilinan J."/>
            <person name="LaButti K."/>
            <person name="Riley R."/>
            <person name="Lipzen A."/>
            <person name="Clum A."/>
            <person name="Drula E."/>
            <person name="Henrissat B."/>
            <person name="Kohler A."/>
            <person name="Grigoriev I.V."/>
            <person name="Martin F.M."/>
            <person name="Hacquard S."/>
        </authorList>
    </citation>
    <scope>NUCLEOTIDE SEQUENCE</scope>
    <source>
        <strain evidence="5">MPI-SDFR-AT-0073</strain>
    </source>
</reference>
<evidence type="ECO:0000313" key="5">
    <source>
        <dbReference type="EMBL" id="KAH6652987.1"/>
    </source>
</evidence>
<dbReference type="GO" id="GO:0010333">
    <property type="term" value="F:terpene synthase activity"/>
    <property type="evidence" value="ECO:0007669"/>
    <property type="project" value="InterPro"/>
</dbReference>
<dbReference type="OrthoDB" id="2861623at2759"/>
<dbReference type="GO" id="GO:0008299">
    <property type="term" value="P:isoprenoid biosynthetic process"/>
    <property type="evidence" value="ECO:0007669"/>
    <property type="project" value="UniProtKB-ARBA"/>
</dbReference>
<protein>
    <recommendedName>
        <fullName evidence="4">Terpene synthase</fullName>
        <ecNumber evidence="4">4.2.3.-</ecNumber>
    </recommendedName>
</protein>
<dbReference type="RefSeq" id="XP_045957264.1">
    <property type="nucleotide sequence ID" value="XM_046105932.1"/>
</dbReference>
<dbReference type="Pfam" id="PF19086">
    <property type="entry name" value="Terpene_syn_C_2"/>
    <property type="match status" value="1"/>
</dbReference>
<dbReference type="EMBL" id="JAGPXC010000005">
    <property type="protein sequence ID" value="KAH6652987.1"/>
    <property type="molecule type" value="Genomic_DNA"/>
</dbReference>
<dbReference type="Gene3D" id="1.10.600.10">
    <property type="entry name" value="Farnesyl Diphosphate Synthase"/>
    <property type="match status" value="1"/>
</dbReference>
<evidence type="ECO:0000256" key="1">
    <source>
        <dbReference type="ARBA" id="ARBA00001946"/>
    </source>
</evidence>
<proteinExistence type="inferred from homology"/>
<comment type="cofactor">
    <cofactor evidence="1 4">
        <name>Mg(2+)</name>
        <dbReference type="ChEBI" id="CHEBI:18420"/>
    </cofactor>
</comment>
<comment type="caution">
    <text evidence="5">The sequence shown here is derived from an EMBL/GenBank/DDBJ whole genome shotgun (WGS) entry which is preliminary data.</text>
</comment>
<evidence type="ECO:0000256" key="3">
    <source>
        <dbReference type="ARBA" id="ARBA00022842"/>
    </source>
</evidence>
<sequence length="357" mass="40580">MAVTSDFLMPMLPFKALTEPMNEIQREIADSGPIAGVSPKNHDRLNMIPNGTIADLQEMDMAEIHIPDMFASFMSIEPNTSSHYLNVKAEADAWIARHSLGMIVEFDDGHLQKDLHAAAEEIVQIIALLDDSHPLITPEKYPLRYAAQVNWQNFKKKASPALQLRYKRHMKEWMLGILGQVASQGINPRNVAVKEYLGFRRRTIGVMPCTCLVESALGIELPEEVLEHPSIATCQQISADLTLLENDILSYNKDVINGQEMNILKILEFKGLSLQEAVDEVTNMINDCYPRWYRALADLPRWGSDIDRDVLLYVDGLRDITLGSLIWSFERGRYFSKEEGAHLRRTRVMRMIRSVPC</sequence>
<evidence type="ECO:0000256" key="4">
    <source>
        <dbReference type="RuleBase" id="RU366034"/>
    </source>
</evidence>
<evidence type="ECO:0000256" key="2">
    <source>
        <dbReference type="ARBA" id="ARBA00006333"/>
    </source>
</evidence>
<dbReference type="EC" id="4.2.3.-" evidence="4"/>
<dbReference type="InterPro" id="IPR008949">
    <property type="entry name" value="Isoprenoid_synthase_dom_sf"/>
</dbReference>
<comment type="similarity">
    <text evidence="2 4">Belongs to the terpene synthase family.</text>
</comment>
<dbReference type="AlphaFoldDB" id="A0A9P8UIX2"/>
<dbReference type="GeneID" id="70134823"/>
<keyword evidence="3 4" id="KW-0460">Magnesium</keyword>
<dbReference type="GO" id="GO:0046872">
    <property type="term" value="F:metal ion binding"/>
    <property type="evidence" value="ECO:0007669"/>
    <property type="project" value="UniProtKB-KW"/>
</dbReference>
<name>A0A9P8UIX2_9PEZI</name>
<keyword evidence="4" id="KW-0479">Metal-binding</keyword>
<evidence type="ECO:0000313" key="6">
    <source>
        <dbReference type="Proteomes" id="UP000758603"/>
    </source>
</evidence>
<keyword evidence="4" id="KW-0456">Lyase</keyword>
<dbReference type="SUPFAM" id="SSF48576">
    <property type="entry name" value="Terpenoid synthases"/>
    <property type="match status" value="1"/>
</dbReference>